<dbReference type="PANTHER" id="PTHR33908">
    <property type="entry name" value="MANNOSYLTRANSFERASE YKCB-RELATED"/>
    <property type="match status" value="1"/>
</dbReference>
<feature type="transmembrane region" description="Helical" evidence="8">
    <location>
        <begin position="138"/>
        <end position="158"/>
    </location>
</feature>
<keyword evidence="7 8" id="KW-0472">Membrane</keyword>
<reference evidence="10" key="1">
    <citation type="submission" date="2020-04" db="EMBL/GenBank/DDBJ databases">
        <authorList>
            <person name="Zhang T."/>
        </authorList>
    </citation>
    <scope>NUCLEOTIDE SEQUENCE</scope>
    <source>
        <strain evidence="10">HKST-UBA02</strain>
    </source>
</reference>
<sequence>MDSRHTSWQRWPPCPRPSLESSLERNIAISPDGRAELHPSPASLGPARRQAVTGTIPSLSRELAWSVLGSILATVCVLLAISPLYDTPQMDDWAYRAEVIRFLETGRYVDLGWGDPTMILQVLWGALWAALFGPEYSVLRLSTLSLMPLALVSAYWIFRECGAKSVVAACGAGLLVLQPLSLLLAYSFNSDFPAFALSLTGIALTLRAHRTRSIGVWFAAGLFIASAFLIRQSAAPLIPIALVAAYWSERRSTRRNRWSVGAMIVVPFLAALFVTTAWAPRTLDVLSLSNGPLAQEAKTAASPAVIVIESPGAAAAAKALVGVSMAQSDADQRPSPGTPHTLEIARTAVREFLAGSMTLCLLAFPFLIAGWSLRKSPKQLLGSLLVVLLTAAVFYVARDLLSDGQARMLAGWPYQGDCLSRGGFVAPDIVSRIGSRPVWNALTCTLPWLVGFALARASWLPQLSLAGVRSRSGLDVRTRCALIAVSMGAAQSLILLVAQSFYDRYLSSALLAVLVLASGPLFSTPAIRGSERSSGGHRGRIASLVGLTLLVVSLSLEWTRFQIDRGNAIWSVASDLVDEGFPPEQVGAGFAWNGHHLYLRAVDELGAKPPFDMAGSFPWEPLLEPFQFVVVERREVKSQVVAATYRGFLERDLRYIVARHTGRAASR</sequence>
<evidence type="ECO:0000256" key="3">
    <source>
        <dbReference type="ARBA" id="ARBA00022676"/>
    </source>
</evidence>
<feature type="transmembrane region" description="Helical" evidence="8">
    <location>
        <begin position="480"/>
        <end position="502"/>
    </location>
</feature>
<evidence type="ECO:0000256" key="2">
    <source>
        <dbReference type="ARBA" id="ARBA00022475"/>
    </source>
</evidence>
<feature type="transmembrane region" description="Helical" evidence="8">
    <location>
        <begin position="380"/>
        <end position="397"/>
    </location>
</feature>
<dbReference type="GO" id="GO:0005886">
    <property type="term" value="C:plasma membrane"/>
    <property type="evidence" value="ECO:0007669"/>
    <property type="project" value="UniProtKB-SubCell"/>
</dbReference>
<evidence type="ECO:0000256" key="6">
    <source>
        <dbReference type="ARBA" id="ARBA00022989"/>
    </source>
</evidence>
<reference evidence="10" key="2">
    <citation type="journal article" date="2021" name="Microbiome">
        <title>Successional dynamics and alternative stable states in a saline activated sludge microbial community over 9 years.</title>
        <authorList>
            <person name="Wang Y."/>
            <person name="Ye J."/>
            <person name="Ju F."/>
            <person name="Liu L."/>
            <person name="Boyd J.A."/>
            <person name="Deng Y."/>
            <person name="Parks D.H."/>
            <person name="Jiang X."/>
            <person name="Yin X."/>
            <person name="Woodcroft B.J."/>
            <person name="Tyson G.W."/>
            <person name="Hugenholtz P."/>
            <person name="Polz M.F."/>
            <person name="Zhang T."/>
        </authorList>
    </citation>
    <scope>NUCLEOTIDE SEQUENCE</scope>
    <source>
        <strain evidence="10">HKST-UBA02</strain>
    </source>
</reference>
<feature type="transmembrane region" description="Helical" evidence="8">
    <location>
        <begin position="352"/>
        <end position="373"/>
    </location>
</feature>
<dbReference type="GO" id="GO:0009103">
    <property type="term" value="P:lipopolysaccharide biosynthetic process"/>
    <property type="evidence" value="ECO:0007669"/>
    <property type="project" value="UniProtKB-ARBA"/>
</dbReference>
<evidence type="ECO:0000256" key="8">
    <source>
        <dbReference type="SAM" id="Phobius"/>
    </source>
</evidence>
<feature type="transmembrane region" description="Helical" evidence="8">
    <location>
        <begin position="438"/>
        <end position="459"/>
    </location>
</feature>
<feature type="transmembrane region" description="Helical" evidence="8">
    <location>
        <begin position="259"/>
        <end position="279"/>
    </location>
</feature>
<dbReference type="EMBL" id="JAGQHS010000255">
    <property type="protein sequence ID" value="MCA9759055.1"/>
    <property type="molecule type" value="Genomic_DNA"/>
</dbReference>
<dbReference type="InterPro" id="IPR050297">
    <property type="entry name" value="LipidA_mod_glycosyltrf_83"/>
</dbReference>
<protein>
    <submittedName>
        <fullName evidence="10">Glycosyltransferase family 39 protein</fullName>
        <ecNumber evidence="10">2.4.-.-</ecNumber>
    </submittedName>
</protein>
<dbReference type="PANTHER" id="PTHR33908:SF11">
    <property type="entry name" value="MEMBRANE PROTEIN"/>
    <property type="match status" value="1"/>
</dbReference>
<dbReference type="GO" id="GO:0016763">
    <property type="term" value="F:pentosyltransferase activity"/>
    <property type="evidence" value="ECO:0007669"/>
    <property type="project" value="TreeGrafter"/>
</dbReference>
<evidence type="ECO:0000259" key="9">
    <source>
        <dbReference type="Pfam" id="PF13231"/>
    </source>
</evidence>
<evidence type="ECO:0000256" key="7">
    <source>
        <dbReference type="ARBA" id="ARBA00023136"/>
    </source>
</evidence>
<evidence type="ECO:0000256" key="1">
    <source>
        <dbReference type="ARBA" id="ARBA00004651"/>
    </source>
</evidence>
<feature type="transmembrane region" description="Helical" evidence="8">
    <location>
        <begin position="214"/>
        <end position="247"/>
    </location>
</feature>
<dbReference type="Proteomes" id="UP000739538">
    <property type="component" value="Unassembled WGS sequence"/>
</dbReference>
<feature type="transmembrane region" description="Helical" evidence="8">
    <location>
        <begin position="63"/>
        <end position="85"/>
    </location>
</feature>
<evidence type="ECO:0000313" key="11">
    <source>
        <dbReference type="Proteomes" id="UP000739538"/>
    </source>
</evidence>
<keyword evidence="5 8" id="KW-0812">Transmembrane</keyword>
<dbReference type="InterPro" id="IPR038731">
    <property type="entry name" value="RgtA/B/C-like"/>
</dbReference>
<dbReference type="Pfam" id="PF13231">
    <property type="entry name" value="PMT_2"/>
    <property type="match status" value="1"/>
</dbReference>
<name>A0A956NGQ1_UNCEI</name>
<dbReference type="AlphaFoldDB" id="A0A956NGQ1"/>
<keyword evidence="4 10" id="KW-0808">Transferase</keyword>
<dbReference type="EC" id="2.4.-.-" evidence="10"/>
<evidence type="ECO:0000256" key="5">
    <source>
        <dbReference type="ARBA" id="ARBA00022692"/>
    </source>
</evidence>
<proteinExistence type="predicted"/>
<gene>
    <name evidence="10" type="ORF">KDA27_24900</name>
</gene>
<comment type="caution">
    <text evidence="10">The sequence shown here is derived from an EMBL/GenBank/DDBJ whole genome shotgun (WGS) entry which is preliminary data.</text>
</comment>
<accession>A0A956NGQ1</accession>
<feature type="domain" description="Glycosyltransferase RgtA/B/C/D-like" evidence="9">
    <location>
        <begin position="126"/>
        <end position="266"/>
    </location>
</feature>
<keyword evidence="3 10" id="KW-0328">Glycosyltransferase</keyword>
<keyword evidence="6 8" id="KW-1133">Transmembrane helix</keyword>
<feature type="transmembrane region" description="Helical" evidence="8">
    <location>
        <begin position="165"/>
        <end position="188"/>
    </location>
</feature>
<comment type="subcellular location">
    <subcellularLocation>
        <location evidence="1">Cell membrane</location>
        <topology evidence="1">Multi-pass membrane protein</topology>
    </subcellularLocation>
</comment>
<evidence type="ECO:0000256" key="4">
    <source>
        <dbReference type="ARBA" id="ARBA00022679"/>
    </source>
</evidence>
<organism evidence="10 11">
    <name type="scientific">Eiseniibacteriota bacterium</name>
    <dbReference type="NCBI Taxonomy" id="2212470"/>
    <lineage>
        <taxon>Bacteria</taxon>
        <taxon>Candidatus Eiseniibacteriota</taxon>
    </lineage>
</organism>
<evidence type="ECO:0000313" key="10">
    <source>
        <dbReference type="EMBL" id="MCA9759055.1"/>
    </source>
</evidence>
<keyword evidence="2" id="KW-1003">Cell membrane</keyword>